<dbReference type="InterPro" id="IPR036390">
    <property type="entry name" value="WH_DNA-bd_sf"/>
</dbReference>
<dbReference type="EMBL" id="FOQA01000001">
    <property type="protein sequence ID" value="SFH59000.1"/>
    <property type="molecule type" value="Genomic_DNA"/>
</dbReference>
<keyword evidence="3" id="KW-1185">Reference proteome</keyword>
<dbReference type="InterPro" id="IPR036388">
    <property type="entry name" value="WH-like_DNA-bd_sf"/>
</dbReference>
<gene>
    <name evidence="2" type="ORF">SAMN05192551_101675</name>
</gene>
<dbReference type="GO" id="GO:0003677">
    <property type="term" value="F:DNA binding"/>
    <property type="evidence" value="ECO:0007669"/>
    <property type="project" value="UniProtKB-KW"/>
</dbReference>
<evidence type="ECO:0000313" key="2">
    <source>
        <dbReference type="EMBL" id="SFH59000.1"/>
    </source>
</evidence>
<dbReference type="SUPFAM" id="SSF46785">
    <property type="entry name" value="Winged helix' DNA-binding domain"/>
    <property type="match status" value="1"/>
</dbReference>
<organism evidence="2 3">
    <name type="scientific">Tindallia magadiensis</name>
    <dbReference type="NCBI Taxonomy" id="69895"/>
    <lineage>
        <taxon>Bacteria</taxon>
        <taxon>Bacillati</taxon>
        <taxon>Bacillota</taxon>
        <taxon>Clostridia</taxon>
        <taxon>Peptostreptococcales</taxon>
        <taxon>Tindalliaceae</taxon>
        <taxon>Tindallia</taxon>
    </lineage>
</organism>
<dbReference type="Proteomes" id="UP000199287">
    <property type="component" value="Unassembled WGS sequence"/>
</dbReference>
<accession>A0A1I3B9Z5</accession>
<dbReference type="InterPro" id="IPR000835">
    <property type="entry name" value="HTH_MarR-typ"/>
</dbReference>
<proteinExistence type="predicted"/>
<dbReference type="Gene3D" id="1.10.10.10">
    <property type="entry name" value="Winged helix-like DNA-binding domain superfamily/Winged helix DNA-binding domain"/>
    <property type="match status" value="1"/>
</dbReference>
<dbReference type="AlphaFoldDB" id="A0A1I3B9Z5"/>
<evidence type="ECO:0000313" key="3">
    <source>
        <dbReference type="Proteomes" id="UP000199287"/>
    </source>
</evidence>
<dbReference type="SMART" id="SM00347">
    <property type="entry name" value="HTH_MARR"/>
    <property type="match status" value="1"/>
</dbReference>
<dbReference type="PANTHER" id="PTHR33164">
    <property type="entry name" value="TRANSCRIPTIONAL REGULATOR, MARR FAMILY"/>
    <property type="match status" value="1"/>
</dbReference>
<name>A0A1I3B9Z5_9FIRM</name>
<dbReference type="PROSITE" id="PS50995">
    <property type="entry name" value="HTH_MARR_2"/>
    <property type="match status" value="1"/>
</dbReference>
<keyword evidence="2" id="KW-0238">DNA-binding</keyword>
<reference evidence="3" key="1">
    <citation type="submission" date="2016-10" db="EMBL/GenBank/DDBJ databases">
        <authorList>
            <person name="Varghese N."/>
            <person name="Submissions S."/>
        </authorList>
    </citation>
    <scope>NUCLEOTIDE SEQUENCE [LARGE SCALE GENOMIC DNA]</scope>
    <source>
        <strain evidence="3">Z-7934</strain>
    </source>
</reference>
<evidence type="ECO:0000259" key="1">
    <source>
        <dbReference type="PROSITE" id="PS50995"/>
    </source>
</evidence>
<dbReference type="PANTHER" id="PTHR33164:SF58">
    <property type="entry name" value="DNA-BINDING TRANSCRIPTIONAL REPRESSOR SCOC"/>
    <property type="match status" value="1"/>
</dbReference>
<feature type="domain" description="HTH marR-type" evidence="1">
    <location>
        <begin position="10"/>
        <end position="145"/>
    </location>
</feature>
<dbReference type="InterPro" id="IPR039422">
    <property type="entry name" value="MarR/SlyA-like"/>
</dbReference>
<dbReference type="GO" id="GO:0003700">
    <property type="term" value="F:DNA-binding transcription factor activity"/>
    <property type="evidence" value="ECO:0007669"/>
    <property type="project" value="InterPro"/>
</dbReference>
<sequence length="150" mass="17612">MQVDSGMDEKKFIFGSIFLLSNRLQVLGDQMLAEEDMTLRQWFLTVMILQFDEKPGPTLGDVAKLMGSSHQNVKQLALKLQQKEFLILEKDEVDARMLRLRLTDKSKDYWEEKKAEQNQFLQKLYKNASDEEIKKTVSLFKKLFQAVEEF</sequence>
<dbReference type="STRING" id="69895.SAMN05192551_101675"/>
<dbReference type="RefSeq" id="WP_093369684.1">
    <property type="nucleotide sequence ID" value="NZ_FOQA01000001.1"/>
</dbReference>
<protein>
    <submittedName>
        <fullName evidence="2">DNA-binding transcriptional regulator, MarR family</fullName>
    </submittedName>
</protein>
<dbReference type="GO" id="GO:0006950">
    <property type="term" value="P:response to stress"/>
    <property type="evidence" value="ECO:0007669"/>
    <property type="project" value="TreeGrafter"/>
</dbReference>
<dbReference type="OrthoDB" id="1755545at2"/>